<evidence type="ECO:0000313" key="7">
    <source>
        <dbReference type="Proteomes" id="UP000076128"/>
    </source>
</evidence>
<dbReference type="EMBL" id="CP012661">
    <property type="protein sequence ID" value="AMY69151.1"/>
    <property type="molecule type" value="Genomic_DNA"/>
</dbReference>
<evidence type="ECO:0000259" key="5">
    <source>
        <dbReference type="Pfam" id="PF13458"/>
    </source>
</evidence>
<reference evidence="6 7" key="1">
    <citation type="submission" date="2015-09" db="EMBL/GenBank/DDBJ databases">
        <title>Complete genome sequence of Defluviimonas alba cai42t isolated from an oilfield in Xinjiang.</title>
        <authorList>
            <person name="Geng S."/>
            <person name="Pan X."/>
            <person name="Wu X."/>
        </authorList>
    </citation>
    <scope>NUCLEOTIDE SEQUENCE [LARGE SCALE GENOMIC DNA]</scope>
    <source>
        <strain evidence="7">cai42</strain>
    </source>
</reference>
<dbReference type="InterPro" id="IPR028081">
    <property type="entry name" value="Leu-bd"/>
</dbReference>
<evidence type="ECO:0000256" key="2">
    <source>
        <dbReference type="ARBA" id="ARBA00022729"/>
    </source>
</evidence>
<evidence type="ECO:0000256" key="1">
    <source>
        <dbReference type="ARBA" id="ARBA00010062"/>
    </source>
</evidence>
<dbReference type="Pfam" id="PF13458">
    <property type="entry name" value="Peripla_BP_6"/>
    <property type="match status" value="1"/>
</dbReference>
<protein>
    <submittedName>
        <fullName evidence="6">Branched-chain amino acid ABC transporter periplasmic branched-chain amino acid-binding protein LivK</fullName>
    </submittedName>
</protein>
<dbReference type="PANTHER" id="PTHR30483:SF6">
    <property type="entry name" value="PERIPLASMIC BINDING PROTEIN OF ABC TRANSPORTER FOR NATURAL AMINO ACIDS"/>
    <property type="match status" value="1"/>
</dbReference>
<feature type="domain" description="Leucine-binding protein" evidence="5">
    <location>
        <begin position="23"/>
        <end position="323"/>
    </location>
</feature>
<dbReference type="InterPro" id="IPR051010">
    <property type="entry name" value="BCAA_transport"/>
</dbReference>
<organism evidence="6 7">
    <name type="scientific">Frigidibacter mobilis</name>
    <dbReference type="NCBI Taxonomy" id="1335048"/>
    <lineage>
        <taxon>Bacteria</taxon>
        <taxon>Pseudomonadati</taxon>
        <taxon>Pseudomonadota</taxon>
        <taxon>Alphaproteobacteria</taxon>
        <taxon>Rhodobacterales</taxon>
        <taxon>Paracoccaceae</taxon>
        <taxon>Frigidibacter</taxon>
    </lineage>
</organism>
<dbReference type="GO" id="GO:0006865">
    <property type="term" value="P:amino acid transport"/>
    <property type="evidence" value="ECO:0007669"/>
    <property type="project" value="UniProtKB-KW"/>
</dbReference>
<sequence>MKKLLLATAATALVAGAAGAEDIKLGISVGFTGPLESMAGPMAEAAELAMKEVTDSGKLLDGSTVTAVRADSTCIDAAAATAAVERIVTSDRVKGIMGGMCSGETTATLQNVAMPNGIVMISPSATSPALSTLEDNGLFFRTSPSDARQGVVMTEILGDRGIKEVAVTYTNNDYGKGLADSFQAAFEAAGGKVTINSPHEDGKADYSAEVGALASAGGEVLVVAGYVDQGGGGVLRGAIDSGAFDTFMFPDGMVGSSLETGFGAEIEGSFGQNPAAAGAGRDAFIAMASEAGFDGTTAFAPESYDAAALMMLAMAKAGTSDPAVWKDSVMDVANAPGEPILPGELAKALDLIAAGTDIDYVGATAVELIGAGESSGSYREIEFKDGKLTEVGYR</sequence>
<evidence type="ECO:0000313" key="6">
    <source>
        <dbReference type="EMBL" id="AMY69151.1"/>
    </source>
</evidence>
<dbReference type="Proteomes" id="UP000076128">
    <property type="component" value="Chromosome"/>
</dbReference>
<dbReference type="CDD" id="cd06346">
    <property type="entry name" value="PBP1_ABC_ligand_binding-like"/>
    <property type="match status" value="1"/>
</dbReference>
<proteinExistence type="inferred from homology"/>
<keyword evidence="3" id="KW-0029">Amino-acid transport</keyword>
<keyword evidence="7" id="KW-1185">Reference proteome</keyword>
<feature type="chain" id="PRO_5007811435" evidence="4">
    <location>
        <begin position="21"/>
        <end position="394"/>
    </location>
</feature>
<dbReference type="PATRIC" id="fig|1335048.3.peg.1982"/>
<dbReference type="RefSeq" id="WP_066812682.1">
    <property type="nucleotide sequence ID" value="NZ_CP012661.1"/>
</dbReference>
<accession>A0A159Z2E8</accession>
<dbReference type="OrthoDB" id="7337537at2"/>
<gene>
    <name evidence="6" type="ORF">AKL17_1902</name>
</gene>
<evidence type="ECO:0000256" key="3">
    <source>
        <dbReference type="ARBA" id="ARBA00022970"/>
    </source>
</evidence>
<dbReference type="PANTHER" id="PTHR30483">
    <property type="entry name" value="LEUCINE-SPECIFIC-BINDING PROTEIN"/>
    <property type="match status" value="1"/>
</dbReference>
<dbReference type="InterPro" id="IPR028082">
    <property type="entry name" value="Peripla_BP_I"/>
</dbReference>
<dbReference type="STRING" id="1335048.AKL17_1902"/>
<evidence type="ECO:0000256" key="4">
    <source>
        <dbReference type="SAM" id="SignalP"/>
    </source>
</evidence>
<feature type="signal peptide" evidence="4">
    <location>
        <begin position="1"/>
        <end position="20"/>
    </location>
</feature>
<name>A0A159Z2E8_9RHOB</name>
<keyword evidence="2 4" id="KW-0732">Signal</keyword>
<dbReference type="SUPFAM" id="SSF53822">
    <property type="entry name" value="Periplasmic binding protein-like I"/>
    <property type="match status" value="1"/>
</dbReference>
<comment type="similarity">
    <text evidence="1">Belongs to the leucine-binding protein family.</text>
</comment>
<dbReference type="Gene3D" id="3.40.50.2300">
    <property type="match status" value="2"/>
</dbReference>
<dbReference type="KEGG" id="daa:AKL17_1902"/>
<dbReference type="AlphaFoldDB" id="A0A159Z2E8"/>
<keyword evidence="3" id="KW-0813">Transport</keyword>